<dbReference type="Gene3D" id="1.10.10.10">
    <property type="entry name" value="Winged helix-like DNA-binding domain superfamily/Winged helix DNA-binding domain"/>
    <property type="match status" value="1"/>
</dbReference>
<accession>A0ABV3T2T2</accession>
<keyword evidence="3" id="KW-0804">Transcription</keyword>
<feature type="domain" description="HTH marR-type" evidence="4">
    <location>
        <begin position="28"/>
        <end position="163"/>
    </location>
</feature>
<keyword evidence="1" id="KW-0805">Transcription regulation</keyword>
<dbReference type="InterPro" id="IPR036390">
    <property type="entry name" value="WH_DNA-bd_sf"/>
</dbReference>
<evidence type="ECO:0000313" key="5">
    <source>
        <dbReference type="EMBL" id="MEX0429516.1"/>
    </source>
</evidence>
<dbReference type="PANTHER" id="PTHR42756">
    <property type="entry name" value="TRANSCRIPTIONAL REGULATOR, MARR"/>
    <property type="match status" value="1"/>
</dbReference>
<dbReference type="PANTHER" id="PTHR42756:SF1">
    <property type="entry name" value="TRANSCRIPTIONAL REPRESSOR OF EMRAB OPERON"/>
    <property type="match status" value="1"/>
</dbReference>
<evidence type="ECO:0000313" key="6">
    <source>
        <dbReference type="Proteomes" id="UP001556631"/>
    </source>
</evidence>
<protein>
    <submittedName>
        <fullName evidence="5">MarR family winged helix-turn-helix transcriptional regulator</fullName>
    </submittedName>
</protein>
<dbReference type="RefSeq" id="WP_367995482.1">
    <property type="nucleotide sequence ID" value="NZ_JBFPJR010000046.1"/>
</dbReference>
<dbReference type="InterPro" id="IPR000835">
    <property type="entry name" value="HTH_MarR-typ"/>
</dbReference>
<organism evidence="5 6">
    <name type="scientific">Nocardioides eburneus</name>
    <dbReference type="NCBI Taxonomy" id="3231482"/>
    <lineage>
        <taxon>Bacteria</taxon>
        <taxon>Bacillati</taxon>
        <taxon>Actinomycetota</taxon>
        <taxon>Actinomycetes</taxon>
        <taxon>Propionibacteriales</taxon>
        <taxon>Nocardioidaceae</taxon>
        <taxon>Nocardioides</taxon>
    </lineage>
</organism>
<gene>
    <name evidence="5" type="ORF">AB3X52_18005</name>
</gene>
<dbReference type="EMBL" id="JBFPJR010000046">
    <property type="protein sequence ID" value="MEX0429516.1"/>
    <property type="molecule type" value="Genomic_DNA"/>
</dbReference>
<dbReference type="SUPFAM" id="SSF46785">
    <property type="entry name" value="Winged helix' DNA-binding domain"/>
    <property type="match status" value="1"/>
</dbReference>
<evidence type="ECO:0000256" key="1">
    <source>
        <dbReference type="ARBA" id="ARBA00023015"/>
    </source>
</evidence>
<dbReference type="Pfam" id="PF12802">
    <property type="entry name" value="MarR_2"/>
    <property type="match status" value="1"/>
</dbReference>
<sequence>MEREWQRDEIEEIIADWAREQPATDVSSSRVVVPLRRLAERLDAARTETLAEHGLDQGSLDVLDTLRRAGRPYRLTAGELTRRCRVTAGATTQRVVRLENAGLVRRVREQPDRRTVHVELTPRGSQRLDEAFADVVAADERVLAPLSGTDRKDLERTLRAWLRGARPLSEALG</sequence>
<comment type="caution">
    <text evidence="5">The sequence shown here is derived from an EMBL/GenBank/DDBJ whole genome shotgun (WGS) entry which is preliminary data.</text>
</comment>
<proteinExistence type="predicted"/>
<keyword evidence="6" id="KW-1185">Reference proteome</keyword>
<name>A0ABV3T2T2_9ACTN</name>
<keyword evidence="2" id="KW-0238">DNA-binding</keyword>
<dbReference type="PROSITE" id="PS50995">
    <property type="entry name" value="HTH_MARR_2"/>
    <property type="match status" value="1"/>
</dbReference>
<evidence type="ECO:0000259" key="4">
    <source>
        <dbReference type="PROSITE" id="PS50995"/>
    </source>
</evidence>
<evidence type="ECO:0000256" key="2">
    <source>
        <dbReference type="ARBA" id="ARBA00023125"/>
    </source>
</evidence>
<reference evidence="5 6" key="1">
    <citation type="submission" date="2024-07" db="EMBL/GenBank/DDBJ databases">
        <authorList>
            <person name="Lee S."/>
            <person name="Kang M."/>
        </authorList>
    </citation>
    <scope>NUCLEOTIDE SEQUENCE [LARGE SCALE GENOMIC DNA]</scope>
    <source>
        <strain evidence="5 6">DS6</strain>
    </source>
</reference>
<dbReference type="SMART" id="SM00347">
    <property type="entry name" value="HTH_MARR"/>
    <property type="match status" value="1"/>
</dbReference>
<dbReference type="InterPro" id="IPR036388">
    <property type="entry name" value="WH-like_DNA-bd_sf"/>
</dbReference>
<evidence type="ECO:0000256" key="3">
    <source>
        <dbReference type="ARBA" id="ARBA00023163"/>
    </source>
</evidence>
<dbReference type="Proteomes" id="UP001556631">
    <property type="component" value="Unassembled WGS sequence"/>
</dbReference>